<keyword evidence="11" id="KW-0503">Monooxygenase</keyword>
<dbReference type="EMBL" id="KB312025">
    <property type="protein sequence ID" value="ELT88036.1"/>
    <property type="molecule type" value="Genomic_DNA"/>
</dbReference>
<dbReference type="Gene3D" id="1.10.630.10">
    <property type="entry name" value="Cytochrome P450"/>
    <property type="match status" value="1"/>
</dbReference>
<proteinExistence type="inferred from homology"/>
<comment type="subcellular location">
    <subcellularLocation>
        <location evidence="2">Endoplasmic reticulum membrane</location>
        <topology evidence="2">Peripheral membrane protein</topology>
    </subcellularLocation>
    <subcellularLocation>
        <location evidence="1">Microsome membrane</location>
        <topology evidence="1">Peripheral membrane protein</topology>
    </subcellularLocation>
</comment>
<dbReference type="CDD" id="cd11055">
    <property type="entry name" value="CYP3A-like"/>
    <property type="match status" value="1"/>
</dbReference>
<protein>
    <submittedName>
        <fullName evidence="13 14">Uncharacterized protein</fullName>
    </submittedName>
</protein>
<dbReference type="PANTHER" id="PTHR24302:SF15">
    <property type="entry name" value="FATTY-ACID PEROXYGENASE"/>
    <property type="match status" value="1"/>
</dbReference>
<feature type="transmembrane region" description="Helical" evidence="12">
    <location>
        <begin position="6"/>
        <end position="24"/>
    </location>
</feature>
<dbReference type="EnsemblMetazoa" id="CapteT126438">
    <property type="protein sequence ID" value="CapteP126438"/>
    <property type="gene ID" value="CapteG126438"/>
</dbReference>
<evidence type="ECO:0000256" key="3">
    <source>
        <dbReference type="ARBA" id="ARBA00010617"/>
    </source>
</evidence>
<dbReference type="STRING" id="283909.R7T514"/>
<comment type="cofactor">
    <cofactor evidence="10">
        <name>heme</name>
        <dbReference type="ChEBI" id="CHEBI:30413"/>
    </cofactor>
</comment>
<dbReference type="InterPro" id="IPR050705">
    <property type="entry name" value="Cytochrome_P450_3A"/>
</dbReference>
<gene>
    <name evidence="13" type="ORF">CAPTEDRAFT_126438</name>
</gene>
<evidence type="ECO:0000256" key="2">
    <source>
        <dbReference type="ARBA" id="ARBA00004406"/>
    </source>
</evidence>
<comment type="function">
    <text evidence="9">Cytochromes P450 are a group of heme-thiolate monooxygenases. They oxidize a variety of structurally unrelated compounds, including steroids, fatty acids, and xenobiotics.</text>
</comment>
<keyword evidence="6" id="KW-0492">Microsome</keyword>
<dbReference type="AlphaFoldDB" id="R7T514"/>
<evidence type="ECO:0000256" key="6">
    <source>
        <dbReference type="ARBA" id="ARBA00022848"/>
    </source>
</evidence>
<keyword evidence="5 10" id="KW-0479">Metal-binding</keyword>
<keyword evidence="15" id="KW-1185">Reference proteome</keyword>
<evidence type="ECO:0000313" key="14">
    <source>
        <dbReference type="EnsemblMetazoa" id="CapteP126438"/>
    </source>
</evidence>
<dbReference type="OrthoDB" id="2789670at2759"/>
<keyword evidence="12" id="KW-0472">Membrane</keyword>
<dbReference type="PRINTS" id="PR00385">
    <property type="entry name" value="P450"/>
</dbReference>
<dbReference type="InterPro" id="IPR002401">
    <property type="entry name" value="Cyt_P450_E_grp-I"/>
</dbReference>
<keyword evidence="8 10" id="KW-0408">Iron</keyword>
<evidence type="ECO:0000256" key="1">
    <source>
        <dbReference type="ARBA" id="ARBA00004174"/>
    </source>
</evidence>
<evidence type="ECO:0000256" key="8">
    <source>
        <dbReference type="ARBA" id="ARBA00023004"/>
    </source>
</evidence>
<dbReference type="SUPFAM" id="SSF48264">
    <property type="entry name" value="Cytochrome P450"/>
    <property type="match status" value="1"/>
</dbReference>
<sequence length="495" mass="56460">MGGLDLPWWLILLGLFLCLLYFHTSRKQGLFRSLGIPGPKPYPFVGNTIGLLRLGPEKAFPQLIKEFGKVVGVFTGTTPNILIADLDILKEIQVKEFHCFQSRKNLGLSPERPMNKMLNVLEGEAWRHVRNQCTPAFSGSKLRLMSSQMNRCAELLVSNIEAKSEHAVDILQHMGAFSMDVIASVAFGLDVDSQKDPNDPFLHHARKSFKSNMKNPLTLLMLFAPPVGRLFQRLFGLRILPEDTCQFFMDILEQALDARRRESKGRVDFLQLMLKAQEEEEGSGRRLTHDEVLSQGFVFFFAGYSTISSGLTNTAYLLALHPEIQERILDEINAEVGSGDPDYDSVHRLQYLECVLNESLRLYSPAIRVNRTCNQDVTIRGVHFTQGMVVLIPTQAIHMDPEQWPDPERFDPDRFTAENKAERHQLAWQPFGFGPRHCIGIRLAQMEMKVALVHLLRKFRIEVCDKTNIPLKRDKMGGQPKEVFLLMRKREDAEM</sequence>
<dbReference type="InterPro" id="IPR001128">
    <property type="entry name" value="Cyt_P450"/>
</dbReference>
<reference evidence="13 15" key="2">
    <citation type="journal article" date="2013" name="Nature">
        <title>Insights into bilaterian evolution from three spiralian genomes.</title>
        <authorList>
            <person name="Simakov O."/>
            <person name="Marletaz F."/>
            <person name="Cho S.J."/>
            <person name="Edsinger-Gonzales E."/>
            <person name="Havlak P."/>
            <person name="Hellsten U."/>
            <person name="Kuo D.H."/>
            <person name="Larsson T."/>
            <person name="Lv J."/>
            <person name="Arendt D."/>
            <person name="Savage R."/>
            <person name="Osoegawa K."/>
            <person name="de Jong P."/>
            <person name="Grimwood J."/>
            <person name="Chapman J.A."/>
            <person name="Shapiro H."/>
            <person name="Aerts A."/>
            <person name="Otillar R.P."/>
            <person name="Terry A.Y."/>
            <person name="Boore J.L."/>
            <person name="Grigoriev I.V."/>
            <person name="Lindberg D.R."/>
            <person name="Seaver E.C."/>
            <person name="Weisblat D.A."/>
            <person name="Putnam N.H."/>
            <person name="Rokhsar D.S."/>
        </authorList>
    </citation>
    <scope>NUCLEOTIDE SEQUENCE</scope>
    <source>
        <strain evidence="13 15">I ESC-2004</strain>
    </source>
</reference>
<feature type="binding site" description="axial binding residue" evidence="10">
    <location>
        <position position="438"/>
    </location>
    <ligand>
        <name>heme</name>
        <dbReference type="ChEBI" id="CHEBI:30413"/>
    </ligand>
    <ligandPart>
        <name>Fe</name>
        <dbReference type="ChEBI" id="CHEBI:18248"/>
    </ligandPart>
</feature>
<keyword evidence="7 11" id="KW-0560">Oxidoreductase</keyword>
<accession>R7T514</accession>
<dbReference type="PROSITE" id="PS00086">
    <property type="entry name" value="CYTOCHROME_P450"/>
    <property type="match status" value="1"/>
</dbReference>
<evidence type="ECO:0000256" key="10">
    <source>
        <dbReference type="PIRSR" id="PIRSR602401-1"/>
    </source>
</evidence>
<dbReference type="OMA" id="WYAWHCA"/>
<dbReference type="GO" id="GO:0016705">
    <property type="term" value="F:oxidoreductase activity, acting on paired donors, with incorporation or reduction of molecular oxygen"/>
    <property type="evidence" value="ECO:0007669"/>
    <property type="project" value="InterPro"/>
</dbReference>
<dbReference type="FunCoup" id="R7T514">
    <property type="interactions" value="336"/>
</dbReference>
<dbReference type="GO" id="GO:0005789">
    <property type="term" value="C:endoplasmic reticulum membrane"/>
    <property type="evidence" value="ECO:0007669"/>
    <property type="project" value="UniProtKB-SubCell"/>
</dbReference>
<evidence type="ECO:0000256" key="9">
    <source>
        <dbReference type="ARBA" id="ARBA00043906"/>
    </source>
</evidence>
<name>R7T514_CAPTE</name>
<reference evidence="14" key="3">
    <citation type="submission" date="2015-06" db="UniProtKB">
        <authorList>
            <consortium name="EnsemblMetazoa"/>
        </authorList>
    </citation>
    <scope>IDENTIFICATION</scope>
</reference>
<dbReference type="Pfam" id="PF00067">
    <property type="entry name" value="p450"/>
    <property type="match status" value="1"/>
</dbReference>
<keyword evidence="12" id="KW-1133">Transmembrane helix</keyword>
<reference evidence="15" key="1">
    <citation type="submission" date="2012-12" db="EMBL/GenBank/DDBJ databases">
        <authorList>
            <person name="Hellsten U."/>
            <person name="Grimwood J."/>
            <person name="Chapman J.A."/>
            <person name="Shapiro H."/>
            <person name="Aerts A."/>
            <person name="Otillar R.P."/>
            <person name="Terry A.Y."/>
            <person name="Boore J.L."/>
            <person name="Simakov O."/>
            <person name="Marletaz F."/>
            <person name="Cho S.-J."/>
            <person name="Edsinger-Gonzales E."/>
            <person name="Havlak P."/>
            <person name="Kuo D.-H."/>
            <person name="Larsson T."/>
            <person name="Lv J."/>
            <person name="Arendt D."/>
            <person name="Savage R."/>
            <person name="Osoegawa K."/>
            <person name="de Jong P."/>
            <person name="Lindberg D.R."/>
            <person name="Seaver E.C."/>
            <person name="Weisblat D.A."/>
            <person name="Putnam N.H."/>
            <person name="Grigoriev I.V."/>
            <person name="Rokhsar D.S."/>
        </authorList>
    </citation>
    <scope>NUCLEOTIDE SEQUENCE</scope>
    <source>
        <strain evidence="15">I ESC-2004</strain>
    </source>
</reference>
<dbReference type="InterPro" id="IPR017972">
    <property type="entry name" value="Cyt_P450_CS"/>
</dbReference>
<dbReference type="EMBL" id="AMQN01003528">
    <property type="status" value="NOT_ANNOTATED_CDS"/>
    <property type="molecule type" value="Genomic_DNA"/>
</dbReference>
<dbReference type="FunFam" id="1.10.630.10:FF:000042">
    <property type="entry name" value="Cytochrome P450"/>
    <property type="match status" value="1"/>
</dbReference>
<keyword evidence="12" id="KW-0812">Transmembrane</keyword>
<evidence type="ECO:0000313" key="15">
    <source>
        <dbReference type="Proteomes" id="UP000014760"/>
    </source>
</evidence>
<dbReference type="PRINTS" id="PR00463">
    <property type="entry name" value="EP450I"/>
</dbReference>
<dbReference type="GO" id="GO:0008395">
    <property type="term" value="F:steroid hydroxylase activity"/>
    <property type="evidence" value="ECO:0007669"/>
    <property type="project" value="TreeGrafter"/>
</dbReference>
<keyword evidence="6" id="KW-0256">Endoplasmic reticulum</keyword>
<organism evidence="13">
    <name type="scientific">Capitella teleta</name>
    <name type="common">Polychaete worm</name>
    <dbReference type="NCBI Taxonomy" id="283909"/>
    <lineage>
        <taxon>Eukaryota</taxon>
        <taxon>Metazoa</taxon>
        <taxon>Spiralia</taxon>
        <taxon>Lophotrochozoa</taxon>
        <taxon>Annelida</taxon>
        <taxon>Polychaeta</taxon>
        <taxon>Sedentaria</taxon>
        <taxon>Scolecida</taxon>
        <taxon>Capitellidae</taxon>
        <taxon>Capitella</taxon>
    </lineage>
</organism>
<evidence type="ECO:0000256" key="12">
    <source>
        <dbReference type="SAM" id="Phobius"/>
    </source>
</evidence>
<evidence type="ECO:0000313" key="13">
    <source>
        <dbReference type="EMBL" id="ELT88036.1"/>
    </source>
</evidence>
<dbReference type="PANTHER" id="PTHR24302">
    <property type="entry name" value="CYTOCHROME P450 FAMILY 3"/>
    <property type="match status" value="1"/>
</dbReference>
<dbReference type="InterPro" id="IPR036396">
    <property type="entry name" value="Cyt_P450_sf"/>
</dbReference>
<keyword evidence="4 10" id="KW-0349">Heme</keyword>
<evidence type="ECO:0000256" key="4">
    <source>
        <dbReference type="ARBA" id="ARBA00022617"/>
    </source>
</evidence>
<comment type="similarity">
    <text evidence="3 11">Belongs to the cytochrome P450 family.</text>
</comment>
<evidence type="ECO:0000256" key="7">
    <source>
        <dbReference type="ARBA" id="ARBA00023002"/>
    </source>
</evidence>
<evidence type="ECO:0000256" key="11">
    <source>
        <dbReference type="RuleBase" id="RU000461"/>
    </source>
</evidence>
<dbReference type="GO" id="GO:0020037">
    <property type="term" value="F:heme binding"/>
    <property type="evidence" value="ECO:0007669"/>
    <property type="project" value="InterPro"/>
</dbReference>
<dbReference type="HOGENOM" id="CLU_001570_5_2_1"/>
<evidence type="ECO:0000256" key="5">
    <source>
        <dbReference type="ARBA" id="ARBA00022723"/>
    </source>
</evidence>
<dbReference type="Proteomes" id="UP000014760">
    <property type="component" value="Unassembled WGS sequence"/>
</dbReference>
<dbReference type="GO" id="GO:0005506">
    <property type="term" value="F:iron ion binding"/>
    <property type="evidence" value="ECO:0007669"/>
    <property type="project" value="InterPro"/>
</dbReference>